<proteinExistence type="inferred from homology"/>
<evidence type="ECO:0000313" key="13">
    <source>
        <dbReference type="Proteomes" id="UP000509303"/>
    </source>
</evidence>
<dbReference type="GO" id="GO:0032259">
    <property type="term" value="P:methylation"/>
    <property type="evidence" value="ECO:0007669"/>
    <property type="project" value="UniProtKB-KW"/>
</dbReference>
<dbReference type="InterPro" id="IPR029063">
    <property type="entry name" value="SAM-dependent_MTases_sf"/>
</dbReference>
<dbReference type="EC" id="2.1.1.77" evidence="3"/>
<dbReference type="Gene3D" id="3.40.50.150">
    <property type="entry name" value="Vaccinia Virus protein VP39"/>
    <property type="match status" value="1"/>
</dbReference>
<dbReference type="InterPro" id="IPR000682">
    <property type="entry name" value="PCMT"/>
</dbReference>
<evidence type="ECO:0000256" key="8">
    <source>
        <dbReference type="ARBA" id="ARBA00022691"/>
    </source>
</evidence>
<sequence length="390" mass="42873">MSPTPFDAARPHLPALVERLQKDAAIRSARWAEAFADVPRHVFVPRWHERETNSRGITVWRAQHTIAASELANIYQDVTLVTALDPATVERVDTGAWTGVPTSSSTQPGLMAGMLEDLHVQDGQRVLEIGTGTGYNAALLCARLGDHLVHSVDIDPDLVCTARERLLTLGFAPDLVAGDGRAGHPAGRRFDRTIATCSVRRHLPAAWFEQSNPDAVIVADVALGIEGGLVRVSVDAAGRAYGHFTETSGRFMAARAHATTYPAPQPRAPYATETVTRTTTVVAVDVRNHYPFRLLLALELPEAELGYHLDDDGNTALQLQAPDGAWVRAPLTDDGSVTYAGERDLWRTVEAAWRWWHEQGRPGQDRFGYAREPDGATRVWHIPTGRRWDL</sequence>
<keyword evidence="8" id="KW-0949">S-adenosyl-L-methionine</keyword>
<dbReference type="GO" id="GO:0005737">
    <property type="term" value="C:cytoplasm"/>
    <property type="evidence" value="ECO:0007669"/>
    <property type="project" value="UniProtKB-SubCell"/>
</dbReference>
<evidence type="ECO:0000256" key="4">
    <source>
        <dbReference type="ARBA" id="ARBA00013346"/>
    </source>
</evidence>
<evidence type="ECO:0000256" key="10">
    <source>
        <dbReference type="ARBA" id="ARBA00031323"/>
    </source>
</evidence>
<evidence type="ECO:0000256" key="3">
    <source>
        <dbReference type="ARBA" id="ARBA00011890"/>
    </source>
</evidence>
<dbReference type="SUPFAM" id="SSF53335">
    <property type="entry name" value="S-adenosyl-L-methionine-dependent methyltransferases"/>
    <property type="match status" value="1"/>
</dbReference>
<evidence type="ECO:0000256" key="1">
    <source>
        <dbReference type="ARBA" id="ARBA00004496"/>
    </source>
</evidence>
<keyword evidence="5" id="KW-0963">Cytoplasm</keyword>
<protein>
    <recommendedName>
        <fullName evidence="4">Protein-L-isoaspartate O-methyltransferase</fullName>
        <ecNumber evidence="3">2.1.1.77</ecNumber>
    </recommendedName>
    <alternativeName>
        <fullName evidence="11">L-isoaspartyl protein carboxyl methyltransferase</fullName>
    </alternativeName>
    <alternativeName>
        <fullName evidence="9">Protein L-isoaspartyl methyltransferase</fullName>
    </alternativeName>
    <alternativeName>
        <fullName evidence="10">Protein-beta-aspartate methyltransferase</fullName>
    </alternativeName>
</protein>
<accession>A0A7H8N879</accession>
<dbReference type="PANTHER" id="PTHR11579:SF0">
    <property type="entry name" value="PROTEIN-L-ISOASPARTATE(D-ASPARTATE) O-METHYLTRANSFERASE"/>
    <property type="match status" value="1"/>
</dbReference>
<keyword evidence="7 12" id="KW-0808">Transferase</keyword>
<evidence type="ECO:0000313" key="12">
    <source>
        <dbReference type="EMBL" id="QKW50635.1"/>
    </source>
</evidence>
<dbReference type="PANTHER" id="PTHR11579">
    <property type="entry name" value="PROTEIN-L-ISOASPARTATE O-METHYLTRANSFERASE"/>
    <property type="match status" value="1"/>
</dbReference>
<evidence type="ECO:0000256" key="2">
    <source>
        <dbReference type="ARBA" id="ARBA00005369"/>
    </source>
</evidence>
<comment type="subcellular location">
    <subcellularLocation>
        <location evidence="1">Cytoplasm</location>
    </subcellularLocation>
</comment>
<dbReference type="EMBL" id="CP054929">
    <property type="protein sequence ID" value="QKW50635.1"/>
    <property type="molecule type" value="Genomic_DNA"/>
</dbReference>
<dbReference type="GO" id="GO:0004719">
    <property type="term" value="F:protein-L-isoaspartate (D-aspartate) O-methyltransferase activity"/>
    <property type="evidence" value="ECO:0007669"/>
    <property type="project" value="UniProtKB-EC"/>
</dbReference>
<evidence type="ECO:0000256" key="11">
    <source>
        <dbReference type="ARBA" id="ARBA00031350"/>
    </source>
</evidence>
<evidence type="ECO:0000256" key="9">
    <source>
        <dbReference type="ARBA" id="ARBA00030757"/>
    </source>
</evidence>
<evidence type="ECO:0000256" key="5">
    <source>
        <dbReference type="ARBA" id="ARBA00022490"/>
    </source>
</evidence>
<dbReference type="AlphaFoldDB" id="A0A7H8N879"/>
<evidence type="ECO:0000256" key="7">
    <source>
        <dbReference type="ARBA" id="ARBA00022679"/>
    </source>
</evidence>
<evidence type="ECO:0000256" key="6">
    <source>
        <dbReference type="ARBA" id="ARBA00022603"/>
    </source>
</evidence>
<name>A0A7H8N879_9ACTN</name>
<comment type="similarity">
    <text evidence="2">Belongs to the methyltransferase superfamily. L-isoaspartyl/D-aspartyl protein methyltransferase family.</text>
</comment>
<keyword evidence="6 12" id="KW-0489">Methyltransferase</keyword>
<dbReference type="Pfam" id="PF01135">
    <property type="entry name" value="PCMT"/>
    <property type="match status" value="1"/>
</dbReference>
<reference evidence="12 13" key="1">
    <citation type="submission" date="2020-06" db="EMBL/GenBank/DDBJ databases">
        <title>Genome mining for natural products.</title>
        <authorList>
            <person name="Zhang B."/>
            <person name="Shi J."/>
            <person name="Ge H."/>
        </authorList>
    </citation>
    <scope>NUCLEOTIDE SEQUENCE [LARGE SCALE GENOMIC DNA]</scope>
    <source>
        <strain evidence="12 13">NA00687</strain>
    </source>
</reference>
<dbReference type="Proteomes" id="UP000509303">
    <property type="component" value="Chromosome"/>
</dbReference>
<gene>
    <name evidence="12" type="ORF">HUT08_15065</name>
</gene>
<dbReference type="RefSeq" id="WP_176162368.1">
    <property type="nucleotide sequence ID" value="NZ_CP054929.1"/>
</dbReference>
<organism evidence="12 13">
    <name type="scientific">Streptomyces buecherae</name>
    <dbReference type="NCBI Taxonomy" id="2763006"/>
    <lineage>
        <taxon>Bacteria</taxon>
        <taxon>Bacillati</taxon>
        <taxon>Actinomycetota</taxon>
        <taxon>Actinomycetes</taxon>
        <taxon>Kitasatosporales</taxon>
        <taxon>Streptomycetaceae</taxon>
        <taxon>Streptomyces</taxon>
    </lineage>
</organism>
<keyword evidence="13" id="KW-1185">Reference proteome</keyword>
<dbReference type="CDD" id="cd02440">
    <property type="entry name" value="AdoMet_MTases"/>
    <property type="match status" value="1"/>
</dbReference>